<gene>
    <name evidence="7" type="ORF">OSTLU_15949</name>
</gene>
<dbReference type="EMBL" id="CP000586">
    <property type="protein sequence ID" value="ABO96867.1"/>
    <property type="molecule type" value="Genomic_DNA"/>
</dbReference>
<comment type="subcellular location">
    <subcellularLocation>
        <location evidence="1">Cytoplasm</location>
    </subcellularLocation>
</comment>
<evidence type="ECO:0000313" key="7">
    <source>
        <dbReference type="EMBL" id="ABO96867.1"/>
    </source>
</evidence>
<dbReference type="Gene3D" id="1.10.238.10">
    <property type="entry name" value="EF-hand"/>
    <property type="match status" value="1"/>
</dbReference>
<evidence type="ECO:0000256" key="5">
    <source>
        <dbReference type="ARBA" id="ARBA00022837"/>
    </source>
</evidence>
<keyword evidence="3" id="KW-0479">Metal-binding</keyword>
<dbReference type="PROSITE" id="PS50222">
    <property type="entry name" value="EF_HAND_2"/>
    <property type="match status" value="1"/>
</dbReference>
<dbReference type="InterPro" id="IPR051426">
    <property type="entry name" value="Peflin/Sorcin_CaBP"/>
</dbReference>
<keyword evidence="8" id="KW-1185">Reference proteome</keyword>
<dbReference type="HOGENOM" id="CLU_051357_1_1_1"/>
<dbReference type="GO" id="GO:0005509">
    <property type="term" value="F:calcium ion binding"/>
    <property type="evidence" value="ECO:0007669"/>
    <property type="project" value="InterPro"/>
</dbReference>
<dbReference type="RefSeq" id="XP_001418574.1">
    <property type="nucleotide sequence ID" value="XM_001418537.1"/>
</dbReference>
<dbReference type="STRING" id="436017.A4RZI0"/>
<reference evidence="7 8" key="1">
    <citation type="journal article" date="2007" name="Proc. Natl. Acad. Sci. U.S.A.">
        <title>The tiny eukaryote Ostreococcus provides genomic insights into the paradox of plankton speciation.</title>
        <authorList>
            <person name="Palenik B."/>
            <person name="Grimwood J."/>
            <person name="Aerts A."/>
            <person name="Rouze P."/>
            <person name="Salamov A."/>
            <person name="Putnam N."/>
            <person name="Dupont C."/>
            <person name="Jorgensen R."/>
            <person name="Derelle E."/>
            <person name="Rombauts S."/>
            <person name="Zhou K."/>
            <person name="Otillar R."/>
            <person name="Merchant S.S."/>
            <person name="Podell S."/>
            <person name="Gaasterland T."/>
            <person name="Napoli C."/>
            <person name="Gendler K."/>
            <person name="Manuell A."/>
            <person name="Tai V."/>
            <person name="Vallon O."/>
            <person name="Piganeau G."/>
            <person name="Jancek S."/>
            <person name="Heijde M."/>
            <person name="Jabbari K."/>
            <person name="Bowler C."/>
            <person name="Lohr M."/>
            <person name="Robbens S."/>
            <person name="Werner G."/>
            <person name="Dubchak I."/>
            <person name="Pazour G.J."/>
            <person name="Ren Q."/>
            <person name="Paulsen I."/>
            <person name="Delwiche C."/>
            <person name="Schmutz J."/>
            <person name="Rokhsar D."/>
            <person name="Van de Peer Y."/>
            <person name="Moreau H."/>
            <person name="Grigoriev I.V."/>
        </authorList>
    </citation>
    <scope>NUCLEOTIDE SEQUENCE [LARGE SCALE GENOMIC DNA]</scope>
    <source>
        <strain evidence="7 8">CCE9901</strain>
    </source>
</reference>
<sequence>MSPAYAYQDEATLLQHFNAVDGNGNGAIDGRELQRALATSGLTFSLQTIALLIRLHSAPGNKSGTLSFTEYKKVHEFLVNAQNSFTHFDKSGTKKLNKREALECLAYAGYGDVDQKAIEHACRAFDPDRSNDLGIDQFIGLFLFLAAARKVFESFDADKSGKITLDLNQFIYASAKTR</sequence>
<proteinExistence type="predicted"/>
<dbReference type="SMART" id="SM00054">
    <property type="entry name" value="EFh"/>
    <property type="match status" value="2"/>
</dbReference>
<keyword evidence="2" id="KW-0963">Cytoplasm</keyword>
<dbReference type="InterPro" id="IPR011992">
    <property type="entry name" value="EF-hand-dom_pair"/>
</dbReference>
<dbReference type="OrthoDB" id="186625at2759"/>
<dbReference type="PANTHER" id="PTHR46212">
    <property type="entry name" value="PEFLIN"/>
    <property type="match status" value="1"/>
</dbReference>
<dbReference type="KEGG" id="olu:OSTLU_15949"/>
<dbReference type="PROSITE" id="PS00018">
    <property type="entry name" value="EF_HAND_1"/>
    <property type="match status" value="1"/>
</dbReference>
<organism evidence="7 8">
    <name type="scientific">Ostreococcus lucimarinus (strain CCE9901)</name>
    <dbReference type="NCBI Taxonomy" id="436017"/>
    <lineage>
        <taxon>Eukaryota</taxon>
        <taxon>Viridiplantae</taxon>
        <taxon>Chlorophyta</taxon>
        <taxon>Mamiellophyceae</taxon>
        <taxon>Mamiellales</taxon>
        <taxon>Bathycoccaceae</taxon>
        <taxon>Ostreococcus</taxon>
    </lineage>
</organism>
<name>A4RZI0_OSTLU</name>
<dbReference type="GO" id="GO:0048306">
    <property type="term" value="F:calcium-dependent protein binding"/>
    <property type="evidence" value="ECO:0007669"/>
    <property type="project" value="UniProtKB-ARBA"/>
</dbReference>
<evidence type="ECO:0000256" key="1">
    <source>
        <dbReference type="ARBA" id="ARBA00004496"/>
    </source>
</evidence>
<keyword evidence="4" id="KW-0677">Repeat</keyword>
<protein>
    <recommendedName>
        <fullName evidence="6">EF-hand domain-containing protein</fullName>
    </recommendedName>
</protein>
<feature type="domain" description="EF-hand" evidence="6">
    <location>
        <begin position="8"/>
        <end position="43"/>
    </location>
</feature>
<dbReference type="PANTHER" id="PTHR46212:SF3">
    <property type="entry name" value="GH27120P"/>
    <property type="match status" value="1"/>
</dbReference>
<dbReference type="Gramene" id="ABO96867">
    <property type="protein sequence ID" value="ABO96867"/>
    <property type="gene ID" value="OSTLU_15949"/>
</dbReference>
<dbReference type="OMA" id="LNQFIYC"/>
<evidence type="ECO:0000313" key="8">
    <source>
        <dbReference type="Proteomes" id="UP000001568"/>
    </source>
</evidence>
<dbReference type="GeneID" id="5002612"/>
<evidence type="ECO:0000256" key="4">
    <source>
        <dbReference type="ARBA" id="ARBA00022737"/>
    </source>
</evidence>
<dbReference type="Proteomes" id="UP000001568">
    <property type="component" value="Chromosome 6"/>
</dbReference>
<keyword evidence="5" id="KW-0106">Calcium</keyword>
<dbReference type="AlphaFoldDB" id="A4RZI0"/>
<accession>A4RZI0</accession>
<dbReference type="InterPro" id="IPR018247">
    <property type="entry name" value="EF_Hand_1_Ca_BS"/>
</dbReference>
<evidence type="ECO:0000256" key="3">
    <source>
        <dbReference type="ARBA" id="ARBA00022723"/>
    </source>
</evidence>
<dbReference type="SUPFAM" id="SSF47473">
    <property type="entry name" value="EF-hand"/>
    <property type="match status" value="1"/>
</dbReference>
<dbReference type="InterPro" id="IPR002048">
    <property type="entry name" value="EF_hand_dom"/>
</dbReference>
<evidence type="ECO:0000256" key="2">
    <source>
        <dbReference type="ARBA" id="ARBA00022490"/>
    </source>
</evidence>
<dbReference type="Pfam" id="PF13202">
    <property type="entry name" value="EF-hand_5"/>
    <property type="match status" value="2"/>
</dbReference>
<evidence type="ECO:0000259" key="6">
    <source>
        <dbReference type="PROSITE" id="PS50222"/>
    </source>
</evidence>
<dbReference type="eggNOG" id="KOG0037">
    <property type="taxonomic scope" value="Eukaryota"/>
</dbReference>
<dbReference type="GO" id="GO:0005737">
    <property type="term" value="C:cytoplasm"/>
    <property type="evidence" value="ECO:0007669"/>
    <property type="project" value="UniProtKB-SubCell"/>
</dbReference>